<dbReference type="STRING" id="7395.A0A1A9VGE0"/>
<dbReference type="PROSITE" id="PS50216">
    <property type="entry name" value="DHHC"/>
    <property type="match status" value="1"/>
</dbReference>
<comment type="domain">
    <text evidence="7">The DHHC domain is required for palmitoyltransferase activity.</text>
</comment>
<evidence type="ECO:0000256" key="1">
    <source>
        <dbReference type="ARBA" id="ARBA00004141"/>
    </source>
</evidence>
<dbReference type="AlphaFoldDB" id="A0A1A9VGE0"/>
<sequence length="425" mass="49793">MMSAGLSGFRRFLHWGPITALSIIKCITLTTLYMNSMWWPPNLSIFAFLNQALFLMLSSAATFNYVMATVIGPGILPKQWQPQDSKATEFLQYCKICEGYKVPRSHHCRKCNRCIKKMDHHCPWINHCVGWANHGYFTLFLAFSVLGSFHGFIILCGAFYRGIYRFWYLTHGLAYLATVQLTMWSLIICIFAMGLSVGVVIALGMLLYFQLKSIVKNQTAIEMWIIEKALFRRHHNTDLDDFIFPYDLGWRQNIKQVFKSECVIRGNGIEWPVREDCDEFTLTREQIAQKFEKRARTRTFKCIRKATGSYVPLWSQGFRVCLATPCTDEPRIRLEKDDMIRVTRFRRRWLFGERVLTDPESVEERKRKGPVRGWFPRRCAIELIEPTLVDDERDTSEILDCERRNSINDKIPKTQRNGYNRKKIN</sequence>
<keyword evidence="3 7" id="KW-0812">Transmembrane</keyword>
<dbReference type="Proteomes" id="UP000078200">
    <property type="component" value="Unassembled WGS sequence"/>
</dbReference>
<evidence type="ECO:0000256" key="3">
    <source>
        <dbReference type="ARBA" id="ARBA00022692"/>
    </source>
</evidence>
<comment type="catalytic activity">
    <reaction evidence="7">
        <text>L-cysteinyl-[protein] + hexadecanoyl-CoA = S-hexadecanoyl-L-cysteinyl-[protein] + CoA</text>
        <dbReference type="Rhea" id="RHEA:36683"/>
        <dbReference type="Rhea" id="RHEA-COMP:10131"/>
        <dbReference type="Rhea" id="RHEA-COMP:11032"/>
        <dbReference type="ChEBI" id="CHEBI:29950"/>
        <dbReference type="ChEBI" id="CHEBI:57287"/>
        <dbReference type="ChEBI" id="CHEBI:57379"/>
        <dbReference type="ChEBI" id="CHEBI:74151"/>
        <dbReference type="EC" id="2.3.1.225"/>
    </reaction>
</comment>
<dbReference type="Pfam" id="PF01529">
    <property type="entry name" value="DHHC"/>
    <property type="match status" value="1"/>
</dbReference>
<evidence type="ECO:0000256" key="6">
    <source>
        <dbReference type="ARBA" id="ARBA00023315"/>
    </source>
</evidence>
<evidence type="ECO:0000313" key="9">
    <source>
        <dbReference type="EnsemblMetazoa" id="GAUT036342-PA"/>
    </source>
</evidence>
<dbReference type="PANTHER" id="PTHR12246">
    <property type="entry name" value="PALMITOYLTRANSFERASE ZDHHC16"/>
    <property type="match status" value="1"/>
</dbReference>
<feature type="transmembrane region" description="Helical" evidence="7">
    <location>
        <begin position="139"/>
        <end position="163"/>
    </location>
</feature>
<comment type="similarity">
    <text evidence="7">Belongs to the DHHC palmitoyltransferase family.</text>
</comment>
<dbReference type="InterPro" id="IPR039859">
    <property type="entry name" value="PFA4/ZDH16/20/ERF2-like"/>
</dbReference>
<organism evidence="9 10">
    <name type="scientific">Glossina austeni</name>
    <name type="common">Savannah tsetse fly</name>
    <dbReference type="NCBI Taxonomy" id="7395"/>
    <lineage>
        <taxon>Eukaryota</taxon>
        <taxon>Metazoa</taxon>
        <taxon>Ecdysozoa</taxon>
        <taxon>Arthropoda</taxon>
        <taxon>Hexapoda</taxon>
        <taxon>Insecta</taxon>
        <taxon>Pterygota</taxon>
        <taxon>Neoptera</taxon>
        <taxon>Endopterygota</taxon>
        <taxon>Diptera</taxon>
        <taxon>Brachycera</taxon>
        <taxon>Muscomorpha</taxon>
        <taxon>Hippoboscoidea</taxon>
        <taxon>Glossinidae</taxon>
        <taxon>Glossina</taxon>
    </lineage>
</organism>
<keyword evidence="10" id="KW-1185">Reference proteome</keyword>
<protein>
    <recommendedName>
        <fullName evidence="7">Palmitoyltransferase</fullName>
        <ecNumber evidence="7">2.3.1.225</ecNumber>
    </recommendedName>
</protein>
<feature type="transmembrane region" description="Helical" evidence="7">
    <location>
        <begin position="53"/>
        <end position="76"/>
    </location>
</feature>
<evidence type="ECO:0000256" key="2">
    <source>
        <dbReference type="ARBA" id="ARBA00022679"/>
    </source>
</evidence>
<feature type="transmembrane region" description="Helical" evidence="7">
    <location>
        <begin position="12"/>
        <end position="33"/>
    </location>
</feature>
<evidence type="ECO:0000256" key="5">
    <source>
        <dbReference type="ARBA" id="ARBA00023136"/>
    </source>
</evidence>
<dbReference type="GO" id="GO:0019706">
    <property type="term" value="F:protein-cysteine S-palmitoyltransferase activity"/>
    <property type="evidence" value="ECO:0007669"/>
    <property type="project" value="UniProtKB-EC"/>
</dbReference>
<dbReference type="EC" id="2.3.1.225" evidence="7"/>
<dbReference type="EnsemblMetazoa" id="GAUT036342-RA">
    <property type="protein sequence ID" value="GAUT036342-PA"/>
    <property type="gene ID" value="GAUT036342"/>
</dbReference>
<evidence type="ECO:0000259" key="8">
    <source>
        <dbReference type="Pfam" id="PF01529"/>
    </source>
</evidence>
<proteinExistence type="inferred from homology"/>
<name>A0A1A9VGE0_GLOAU</name>
<feature type="transmembrane region" description="Helical" evidence="7">
    <location>
        <begin position="183"/>
        <end position="209"/>
    </location>
</feature>
<reference evidence="9" key="1">
    <citation type="submission" date="2020-05" db="UniProtKB">
        <authorList>
            <consortium name="EnsemblMetazoa"/>
        </authorList>
    </citation>
    <scope>IDENTIFICATION</scope>
    <source>
        <strain evidence="9">TTRI</strain>
    </source>
</reference>
<keyword evidence="6 7" id="KW-0012">Acyltransferase</keyword>
<feature type="domain" description="Palmitoyltransferase DHHC" evidence="8">
    <location>
        <begin position="89"/>
        <end position="224"/>
    </location>
</feature>
<keyword evidence="2 7" id="KW-0808">Transferase</keyword>
<keyword evidence="5 7" id="KW-0472">Membrane</keyword>
<keyword evidence="4 7" id="KW-1133">Transmembrane helix</keyword>
<comment type="subcellular location">
    <subcellularLocation>
        <location evidence="1">Membrane</location>
        <topology evidence="1">Multi-pass membrane protein</topology>
    </subcellularLocation>
</comment>
<accession>A0A1A9VGE0</accession>
<evidence type="ECO:0000256" key="4">
    <source>
        <dbReference type="ARBA" id="ARBA00022989"/>
    </source>
</evidence>
<evidence type="ECO:0000256" key="7">
    <source>
        <dbReference type="RuleBase" id="RU079119"/>
    </source>
</evidence>
<dbReference type="GO" id="GO:0016020">
    <property type="term" value="C:membrane"/>
    <property type="evidence" value="ECO:0007669"/>
    <property type="project" value="UniProtKB-SubCell"/>
</dbReference>
<evidence type="ECO:0000313" key="10">
    <source>
        <dbReference type="Proteomes" id="UP000078200"/>
    </source>
</evidence>
<dbReference type="VEuPathDB" id="VectorBase:GAUT036342"/>
<dbReference type="InterPro" id="IPR001594">
    <property type="entry name" value="Palmitoyltrfase_DHHC"/>
</dbReference>